<accession>A0AAT9FQU2</accession>
<gene>
    <name evidence="1" type="ORF">NT6N_33090</name>
</gene>
<reference evidence="1" key="1">
    <citation type="submission" date="2024-07" db="EMBL/GenBank/DDBJ databases">
        <title>Complete genome sequence of Verrucomicrobiaceae bacterium NT6N.</title>
        <authorList>
            <person name="Huang C."/>
            <person name="Takami H."/>
            <person name="Hamasaki K."/>
        </authorList>
    </citation>
    <scope>NUCLEOTIDE SEQUENCE</scope>
    <source>
        <strain evidence="1">NT6N</strain>
    </source>
</reference>
<evidence type="ECO:0000313" key="1">
    <source>
        <dbReference type="EMBL" id="BDS08269.1"/>
    </source>
</evidence>
<sequence length="146" mass="16593">MRATYYILLGLLISLMNTSCQTHLKRYVTVYDQAKQPIKTEVVFQTFDWNNSLGVMNNSGTVAVTNSRGPVKVKIPNHKEIRVGLDKQDAVQNPSAKIRFKGEGDLELYKPLHLIVNRSATKSKPSGYSILISKDPQKTWRDFREP</sequence>
<organism evidence="1">
    <name type="scientific">Oceaniferula spumae</name>
    <dbReference type="NCBI Taxonomy" id="2979115"/>
    <lineage>
        <taxon>Bacteria</taxon>
        <taxon>Pseudomonadati</taxon>
        <taxon>Verrucomicrobiota</taxon>
        <taxon>Verrucomicrobiia</taxon>
        <taxon>Verrucomicrobiales</taxon>
        <taxon>Verrucomicrobiaceae</taxon>
        <taxon>Oceaniferula</taxon>
    </lineage>
</organism>
<evidence type="ECO:0008006" key="2">
    <source>
        <dbReference type="Google" id="ProtNLM"/>
    </source>
</evidence>
<protein>
    <recommendedName>
        <fullName evidence="2">BIG2 domain-containing protein</fullName>
    </recommendedName>
</protein>
<dbReference type="AlphaFoldDB" id="A0AAT9FQU2"/>
<name>A0AAT9FQU2_9BACT</name>
<dbReference type="KEGG" id="osu:NT6N_33090"/>
<dbReference type="EMBL" id="AP026866">
    <property type="protein sequence ID" value="BDS08269.1"/>
    <property type="molecule type" value="Genomic_DNA"/>
</dbReference>
<proteinExistence type="predicted"/>